<proteinExistence type="predicted"/>
<sequence>MANGYALHGFSCMPRHAEMTCLIPAQLHGSTASCEVVGRLQSVQSIAQNTADDVETLALSSQRLPPIAVRLDALGRTFHQ</sequence>
<accession>A0A5E7W5J9</accession>
<gene>
    <name evidence="1" type="ORF">PS943_01892</name>
</gene>
<organism evidence="1 2">
    <name type="scientific">Pseudomonas fluorescens</name>
    <dbReference type="NCBI Taxonomy" id="294"/>
    <lineage>
        <taxon>Bacteria</taxon>
        <taxon>Pseudomonadati</taxon>
        <taxon>Pseudomonadota</taxon>
        <taxon>Gammaproteobacteria</taxon>
        <taxon>Pseudomonadales</taxon>
        <taxon>Pseudomonadaceae</taxon>
        <taxon>Pseudomonas</taxon>
    </lineage>
</organism>
<evidence type="ECO:0000313" key="1">
    <source>
        <dbReference type="EMBL" id="VVQ30549.1"/>
    </source>
</evidence>
<dbReference type="Proteomes" id="UP000325645">
    <property type="component" value="Unassembled WGS sequence"/>
</dbReference>
<evidence type="ECO:0000313" key="2">
    <source>
        <dbReference type="Proteomes" id="UP000325645"/>
    </source>
</evidence>
<dbReference type="EMBL" id="CABVJH010000003">
    <property type="protein sequence ID" value="VVQ30549.1"/>
    <property type="molecule type" value="Genomic_DNA"/>
</dbReference>
<name>A0A5E7W5J9_PSEFL</name>
<reference evidence="1 2" key="1">
    <citation type="submission" date="2019-09" db="EMBL/GenBank/DDBJ databases">
        <authorList>
            <person name="Chandra G."/>
            <person name="Truman W A."/>
        </authorList>
    </citation>
    <scope>NUCLEOTIDE SEQUENCE [LARGE SCALE GENOMIC DNA]</scope>
    <source>
        <strain evidence="1">PS943</strain>
    </source>
</reference>
<protein>
    <submittedName>
        <fullName evidence="1">Uncharacterized protein</fullName>
    </submittedName>
</protein>
<dbReference type="AlphaFoldDB" id="A0A5E7W5J9"/>